<keyword evidence="2" id="KW-1185">Reference proteome</keyword>
<comment type="caution">
    <text evidence="1">The sequence shown here is derived from an EMBL/GenBank/DDBJ whole genome shotgun (WGS) entry which is preliminary data.</text>
</comment>
<dbReference type="AlphaFoldDB" id="A0ABD2Z4Y9"/>
<evidence type="ECO:0000313" key="2">
    <source>
        <dbReference type="Proteomes" id="UP001630127"/>
    </source>
</evidence>
<organism evidence="1 2">
    <name type="scientific">Cinchona calisaya</name>
    <dbReference type="NCBI Taxonomy" id="153742"/>
    <lineage>
        <taxon>Eukaryota</taxon>
        <taxon>Viridiplantae</taxon>
        <taxon>Streptophyta</taxon>
        <taxon>Embryophyta</taxon>
        <taxon>Tracheophyta</taxon>
        <taxon>Spermatophyta</taxon>
        <taxon>Magnoliopsida</taxon>
        <taxon>eudicotyledons</taxon>
        <taxon>Gunneridae</taxon>
        <taxon>Pentapetalae</taxon>
        <taxon>asterids</taxon>
        <taxon>lamiids</taxon>
        <taxon>Gentianales</taxon>
        <taxon>Rubiaceae</taxon>
        <taxon>Cinchonoideae</taxon>
        <taxon>Cinchoneae</taxon>
        <taxon>Cinchona</taxon>
    </lineage>
</organism>
<dbReference type="Proteomes" id="UP001630127">
    <property type="component" value="Unassembled WGS sequence"/>
</dbReference>
<dbReference type="EMBL" id="JBJUIK010000011">
    <property type="protein sequence ID" value="KAL3513896.1"/>
    <property type="molecule type" value="Genomic_DNA"/>
</dbReference>
<evidence type="ECO:0000313" key="1">
    <source>
        <dbReference type="EMBL" id="KAL3513896.1"/>
    </source>
</evidence>
<gene>
    <name evidence="1" type="ORF">ACH5RR_026613</name>
</gene>
<name>A0ABD2Z4Y9_9GENT</name>
<protein>
    <submittedName>
        <fullName evidence="1">Uncharacterized protein</fullName>
    </submittedName>
</protein>
<accession>A0ABD2Z4Y9</accession>
<reference evidence="1 2" key="1">
    <citation type="submission" date="2024-11" db="EMBL/GenBank/DDBJ databases">
        <title>A near-complete genome assembly of Cinchona calisaya.</title>
        <authorList>
            <person name="Lian D.C."/>
            <person name="Zhao X.W."/>
            <person name="Wei L."/>
        </authorList>
    </citation>
    <scope>NUCLEOTIDE SEQUENCE [LARGE SCALE GENOMIC DNA]</scope>
    <source>
        <tissue evidence="1">Nenye</tissue>
    </source>
</reference>
<proteinExistence type="predicted"/>
<sequence>MGKLMLRKKIFCDIPNPGNTWAEVTSVWIPKKGVEDPIKDAIGLKENDAIFKNAQEETVENMITEIVVDIPVEINPKQDLLEKNTFEILNGMEEDKPDI</sequence>